<dbReference type="InterPro" id="IPR050315">
    <property type="entry name" value="FAD-oxidoreductase_2"/>
</dbReference>
<evidence type="ECO:0000313" key="7">
    <source>
        <dbReference type="EMBL" id="BDE95283.1"/>
    </source>
</evidence>
<proteinExistence type="predicted"/>
<comment type="cofactor">
    <cofactor evidence="1">
        <name>FAD</name>
        <dbReference type="ChEBI" id="CHEBI:57692"/>
    </cofactor>
</comment>
<dbReference type="Gene3D" id="3.50.50.60">
    <property type="entry name" value="FAD/NAD(P)-binding domain"/>
    <property type="match status" value="1"/>
</dbReference>
<keyword evidence="3" id="KW-0274">FAD</keyword>
<evidence type="ECO:0000259" key="6">
    <source>
        <dbReference type="Pfam" id="PF00890"/>
    </source>
</evidence>
<dbReference type="RefSeq" id="WP_244411706.1">
    <property type="nucleotide sequence ID" value="NZ_AP025564.1"/>
</dbReference>
<evidence type="ECO:0000256" key="3">
    <source>
        <dbReference type="ARBA" id="ARBA00022827"/>
    </source>
</evidence>
<feature type="compositionally biased region" description="Basic and acidic residues" evidence="5">
    <location>
        <begin position="503"/>
        <end position="515"/>
    </location>
</feature>
<keyword evidence="2" id="KW-0285">Flavoprotein</keyword>
<gene>
    <name evidence="7" type="ORF">CE91St30_06160</name>
</gene>
<dbReference type="Proteomes" id="UP001320544">
    <property type="component" value="Chromosome"/>
</dbReference>
<evidence type="ECO:0000313" key="8">
    <source>
        <dbReference type="Proteomes" id="UP001320544"/>
    </source>
</evidence>
<dbReference type="EMBL" id="AP025564">
    <property type="protein sequence ID" value="BDE95283.1"/>
    <property type="molecule type" value="Genomic_DNA"/>
</dbReference>
<dbReference type="InterPro" id="IPR003953">
    <property type="entry name" value="FAD-dep_OxRdtase_2_FAD-bd"/>
</dbReference>
<evidence type="ECO:0000256" key="1">
    <source>
        <dbReference type="ARBA" id="ARBA00001974"/>
    </source>
</evidence>
<dbReference type="PANTHER" id="PTHR43400">
    <property type="entry name" value="FUMARATE REDUCTASE"/>
    <property type="match status" value="1"/>
</dbReference>
<dbReference type="InterPro" id="IPR036188">
    <property type="entry name" value="FAD/NAD-bd_sf"/>
</dbReference>
<feature type="domain" description="FAD-dependent oxidoreductase 2 FAD-binding" evidence="6">
    <location>
        <begin position="57"/>
        <end position="477"/>
    </location>
</feature>
<accession>A0ABM7WGF3</accession>
<keyword evidence="4" id="KW-0560">Oxidoreductase</keyword>
<dbReference type="PROSITE" id="PS51257">
    <property type="entry name" value="PROKAR_LIPOPROTEIN"/>
    <property type="match status" value="1"/>
</dbReference>
<feature type="region of interest" description="Disordered" evidence="5">
    <location>
        <begin position="495"/>
        <end position="515"/>
    </location>
</feature>
<reference evidence="7 8" key="1">
    <citation type="submission" date="2022-01" db="EMBL/GenBank/DDBJ databases">
        <title>Novel bile acid biosynthetic pathways are enriched in the microbiome of centenarians.</title>
        <authorList>
            <person name="Sato Y."/>
            <person name="Atarashi K."/>
            <person name="Plichta R.D."/>
            <person name="Arai Y."/>
            <person name="Sasajima S."/>
            <person name="Kearney M.S."/>
            <person name="Suda W."/>
            <person name="Takeshita K."/>
            <person name="Sasaki T."/>
            <person name="Okamoto S."/>
            <person name="Skelly N.A."/>
            <person name="Okamura Y."/>
            <person name="Vlamakis H."/>
            <person name="Li Y."/>
            <person name="Tanoue T."/>
            <person name="Takei H."/>
            <person name="Nittono H."/>
            <person name="Narushima S."/>
            <person name="Irie J."/>
            <person name="Itoh H."/>
            <person name="Moriya K."/>
            <person name="Sugiura Y."/>
            <person name="Suematsu M."/>
            <person name="Moritoki N."/>
            <person name="Shibata S."/>
            <person name="Littman R.D."/>
            <person name="Fischbach A.M."/>
            <person name="Uwamino Y."/>
            <person name="Inoue T."/>
            <person name="Honda A."/>
            <person name="Hattori M."/>
            <person name="Murai T."/>
            <person name="Xavier J.R."/>
            <person name="Hirose N."/>
            <person name="Honda K."/>
        </authorList>
    </citation>
    <scope>NUCLEOTIDE SEQUENCE [LARGE SCALE GENOMIC DNA]</scope>
    <source>
        <strain evidence="7 8">CE91-St30</strain>
    </source>
</reference>
<evidence type="ECO:0000256" key="5">
    <source>
        <dbReference type="SAM" id="MobiDB-lite"/>
    </source>
</evidence>
<dbReference type="Gene3D" id="3.90.700.10">
    <property type="entry name" value="Succinate dehydrogenase/fumarate reductase flavoprotein, catalytic domain"/>
    <property type="match status" value="1"/>
</dbReference>
<dbReference type="Pfam" id="PF00890">
    <property type="entry name" value="FAD_binding_2"/>
    <property type="match status" value="1"/>
</dbReference>
<dbReference type="SUPFAM" id="SSF51905">
    <property type="entry name" value="FAD/NAD(P)-binding domain"/>
    <property type="match status" value="1"/>
</dbReference>
<evidence type="ECO:0000256" key="2">
    <source>
        <dbReference type="ARBA" id="ARBA00022630"/>
    </source>
</evidence>
<organism evidence="7 8">
    <name type="scientific">Raoultibacter timonensis</name>
    <dbReference type="NCBI Taxonomy" id="1907662"/>
    <lineage>
        <taxon>Bacteria</taxon>
        <taxon>Bacillati</taxon>
        <taxon>Actinomycetota</taxon>
        <taxon>Coriobacteriia</taxon>
        <taxon>Eggerthellales</taxon>
        <taxon>Eggerthellaceae</taxon>
        <taxon>Raoultibacter</taxon>
    </lineage>
</organism>
<sequence length="515" mass="54139">MERRDFFKLAGASAATLAIGGALFGCETEIVAPKTADPTQGENVVGSPAISFSETVDVLVVGSGIAGLSAAMDPIEQKRSVLVVEKRDLLGGESYEANGLFYVSGTSVQQGAGITKTAEDAWKERKAQLEEEGNTDDLHFKQSLVMAQTEWIDRAANDYHAKFADPKEYAKSATTESILLPKKGIGDMESVMAPIKEGLSGKGVSFTLGMRATAFILDSANNPVGMRFYSDKAGTVLDVKARKIVLASGGFCSNQQMISDNTPDQTTIGCLTVSSTGDGIALGATLGGQTADMSQPALLTGDIPRVSAWGVFGPTVNLSPQGVRFAREDQVGKAAAECVSLGFGFWWTVFGKQLSEGLLSRSVASVSSKYAKRIVGPFDSLEDLASAISVQTETLEGTFEEYEKAVEAKKDGAFGRESALEEVGGPYYAIKQFPVRYKTLGGLKTNDAGQLVNATSLPVANVYCCGSCAAESANGLASNAAFGMIVGKALVEELASEDAQTEQQKDDADKTASSS</sequence>
<dbReference type="PANTHER" id="PTHR43400:SF7">
    <property type="entry name" value="FAD-DEPENDENT OXIDOREDUCTASE 2 FAD BINDING DOMAIN-CONTAINING PROTEIN"/>
    <property type="match status" value="1"/>
</dbReference>
<name>A0ABM7WGF3_9ACTN</name>
<keyword evidence="8" id="KW-1185">Reference proteome</keyword>
<protein>
    <submittedName>
        <fullName evidence="7">Flavocytochrome c</fullName>
    </submittedName>
</protein>
<evidence type="ECO:0000256" key="4">
    <source>
        <dbReference type="ARBA" id="ARBA00023002"/>
    </source>
</evidence>
<dbReference type="InterPro" id="IPR027477">
    <property type="entry name" value="Succ_DH/fumarate_Rdtase_cat_sf"/>
</dbReference>
<dbReference type="SUPFAM" id="SSF56425">
    <property type="entry name" value="Succinate dehydrogenase/fumarate reductase flavoprotein, catalytic domain"/>
    <property type="match status" value="1"/>
</dbReference>